<keyword evidence="2" id="KW-0812">Transmembrane</keyword>
<proteinExistence type="predicted"/>
<keyword evidence="2" id="KW-0472">Membrane</keyword>
<evidence type="ECO:0000256" key="2">
    <source>
        <dbReference type="SAM" id="Phobius"/>
    </source>
</evidence>
<keyword evidence="2" id="KW-1133">Transmembrane helix</keyword>
<sequence length="158" mass="17907">MKHSKSALADKKLLRNLWNVVGNTKNIKIRRRLRYAHGLQLHAAILGCSWFAALLVKYGVPLVLRTPGYRAAGEKGAPAPSTPENAEMRDHHKEEGCVLWQQCEERQGYGSTHEERWFSAQHCGKPSGKEGCPELNSLENNRPCQFVKRVRMRFASIV</sequence>
<gene>
    <name evidence="3" type="primary">Acey_s0381.g350</name>
    <name evidence="3" type="ORF">Y032_0381g350</name>
</gene>
<evidence type="ECO:0000313" key="4">
    <source>
        <dbReference type="Proteomes" id="UP000024635"/>
    </source>
</evidence>
<feature type="region of interest" description="Disordered" evidence="1">
    <location>
        <begin position="71"/>
        <end position="91"/>
    </location>
</feature>
<accession>A0A016RTT3</accession>
<feature type="transmembrane region" description="Helical" evidence="2">
    <location>
        <begin position="35"/>
        <end position="56"/>
    </location>
</feature>
<organism evidence="3 4">
    <name type="scientific">Ancylostoma ceylanicum</name>
    <dbReference type="NCBI Taxonomy" id="53326"/>
    <lineage>
        <taxon>Eukaryota</taxon>
        <taxon>Metazoa</taxon>
        <taxon>Ecdysozoa</taxon>
        <taxon>Nematoda</taxon>
        <taxon>Chromadorea</taxon>
        <taxon>Rhabditida</taxon>
        <taxon>Rhabditina</taxon>
        <taxon>Rhabditomorpha</taxon>
        <taxon>Strongyloidea</taxon>
        <taxon>Ancylostomatidae</taxon>
        <taxon>Ancylostomatinae</taxon>
        <taxon>Ancylostoma</taxon>
    </lineage>
</organism>
<protein>
    <submittedName>
        <fullName evidence="3">Uncharacterized protein</fullName>
    </submittedName>
</protein>
<keyword evidence="4" id="KW-1185">Reference proteome</keyword>
<dbReference type="AlphaFoldDB" id="A0A016RTT3"/>
<reference evidence="4" key="1">
    <citation type="journal article" date="2015" name="Nat. Genet.">
        <title>The genome and transcriptome of the zoonotic hookworm Ancylostoma ceylanicum identify infection-specific gene families.</title>
        <authorList>
            <person name="Schwarz E.M."/>
            <person name="Hu Y."/>
            <person name="Antoshechkin I."/>
            <person name="Miller M.M."/>
            <person name="Sternberg P.W."/>
            <person name="Aroian R.V."/>
        </authorList>
    </citation>
    <scope>NUCLEOTIDE SEQUENCE</scope>
    <source>
        <strain evidence="4">HY135</strain>
    </source>
</reference>
<dbReference type="EMBL" id="JARK01001717">
    <property type="protein sequence ID" value="EYB81497.1"/>
    <property type="molecule type" value="Genomic_DNA"/>
</dbReference>
<name>A0A016RTT3_9BILA</name>
<evidence type="ECO:0000256" key="1">
    <source>
        <dbReference type="SAM" id="MobiDB-lite"/>
    </source>
</evidence>
<evidence type="ECO:0000313" key="3">
    <source>
        <dbReference type="EMBL" id="EYB81497.1"/>
    </source>
</evidence>
<comment type="caution">
    <text evidence="3">The sequence shown here is derived from an EMBL/GenBank/DDBJ whole genome shotgun (WGS) entry which is preliminary data.</text>
</comment>
<dbReference type="Proteomes" id="UP000024635">
    <property type="component" value="Unassembled WGS sequence"/>
</dbReference>